<evidence type="ECO:0000313" key="3">
    <source>
        <dbReference type="Proteomes" id="UP000661918"/>
    </source>
</evidence>
<gene>
    <name evidence="2" type="ORF">GCM10010841_25720</name>
</gene>
<sequence length="479" mass="51508">MALPPLIEPLPKSHWLPIITAVAKQTVAELDDRPSGKVLLRQYRKLKTDAEVYRWALELQCIPHSPYGNYLWACLVQIKNHDPQAAVDAANRVIKLGIGLSPVSGGFQSLAHIDPMEPVPPTPDPSVAKLPMGNFIDAFVSARYDISYRYRPGRSSTVLHLTYQDRSELDLDIFTICDSPDPAPMQSMLRAVVGPNQRLMPLRLGADTTPRLYKEKHKAVAVLYKDAEDFEAFVSIGLAGVMSNLPIGYLPGGKPPVAESRPRTTTPSIPETVPPPRAGDRGAPRPPLNGATRATDSTGTGRLTPANDNMVTPGPPKSTSPGSKSSAPPTAKPTRSAANTNQSVPSGAGYPVADGEVLGMIPGDQMPTSPPMSAPYGAAMEPPMAIIVRQRFPRSQFRFNTGRGNTGADVVWTGGEDPGFNIGDFKPDTPSGFAKFRAQVRRIWSGGPRAVPGKPFRAAMIGYRPDGTVYVVTVLKVTP</sequence>
<feature type="compositionally biased region" description="Polar residues" evidence="1">
    <location>
        <begin position="336"/>
        <end position="345"/>
    </location>
</feature>
<dbReference type="EMBL" id="BMOM01000024">
    <property type="protein sequence ID" value="GGM16229.1"/>
    <property type="molecule type" value="Genomic_DNA"/>
</dbReference>
<evidence type="ECO:0000313" key="2">
    <source>
        <dbReference type="EMBL" id="GGM16229.1"/>
    </source>
</evidence>
<organism evidence="2 3">
    <name type="scientific">Deinococcus aerophilus</name>
    <dbReference type="NCBI Taxonomy" id="522488"/>
    <lineage>
        <taxon>Bacteria</taxon>
        <taxon>Thermotogati</taxon>
        <taxon>Deinococcota</taxon>
        <taxon>Deinococci</taxon>
        <taxon>Deinococcales</taxon>
        <taxon>Deinococcaceae</taxon>
        <taxon>Deinococcus</taxon>
    </lineage>
</organism>
<protein>
    <submittedName>
        <fullName evidence="2">Uncharacterized protein</fullName>
    </submittedName>
</protein>
<evidence type="ECO:0000256" key="1">
    <source>
        <dbReference type="SAM" id="MobiDB-lite"/>
    </source>
</evidence>
<dbReference type="RefSeq" id="WP_188904769.1">
    <property type="nucleotide sequence ID" value="NZ_BMOM01000024.1"/>
</dbReference>
<feature type="region of interest" description="Disordered" evidence="1">
    <location>
        <begin position="254"/>
        <end position="369"/>
    </location>
</feature>
<feature type="compositionally biased region" description="Polar residues" evidence="1">
    <location>
        <begin position="292"/>
        <end position="310"/>
    </location>
</feature>
<dbReference type="Proteomes" id="UP000661918">
    <property type="component" value="Unassembled WGS sequence"/>
</dbReference>
<accession>A0ABQ2GWZ6</accession>
<name>A0ABQ2GWZ6_9DEIO</name>
<comment type="caution">
    <text evidence="2">The sequence shown here is derived from an EMBL/GenBank/DDBJ whole genome shotgun (WGS) entry which is preliminary data.</text>
</comment>
<feature type="compositionally biased region" description="Low complexity" evidence="1">
    <location>
        <begin position="319"/>
        <end position="334"/>
    </location>
</feature>
<reference evidence="3" key="1">
    <citation type="journal article" date="2019" name="Int. J. Syst. Evol. Microbiol.">
        <title>The Global Catalogue of Microorganisms (GCM) 10K type strain sequencing project: providing services to taxonomists for standard genome sequencing and annotation.</title>
        <authorList>
            <consortium name="The Broad Institute Genomics Platform"/>
            <consortium name="The Broad Institute Genome Sequencing Center for Infectious Disease"/>
            <person name="Wu L."/>
            <person name="Ma J."/>
        </authorList>
    </citation>
    <scope>NUCLEOTIDE SEQUENCE [LARGE SCALE GENOMIC DNA]</scope>
    <source>
        <strain evidence="3">JCM 15443</strain>
    </source>
</reference>
<proteinExistence type="predicted"/>
<keyword evidence="3" id="KW-1185">Reference proteome</keyword>